<dbReference type="EMBL" id="CAJNOJ010000311">
    <property type="protein sequence ID" value="CAF1390236.1"/>
    <property type="molecule type" value="Genomic_DNA"/>
</dbReference>
<reference evidence="2" key="1">
    <citation type="submission" date="2021-02" db="EMBL/GenBank/DDBJ databases">
        <authorList>
            <person name="Nowell W R."/>
        </authorList>
    </citation>
    <scope>NUCLEOTIDE SEQUENCE</scope>
</reference>
<feature type="domain" description="G" evidence="1">
    <location>
        <begin position="345"/>
        <end position="399"/>
    </location>
</feature>
<dbReference type="Gene3D" id="3.40.50.300">
    <property type="entry name" value="P-loop containing nucleotide triphosphate hydrolases"/>
    <property type="match status" value="1"/>
</dbReference>
<dbReference type="Pfam" id="PF01926">
    <property type="entry name" value="MMR_HSR1"/>
    <property type="match status" value="1"/>
</dbReference>
<evidence type="ECO:0000259" key="1">
    <source>
        <dbReference type="Pfam" id="PF01926"/>
    </source>
</evidence>
<dbReference type="GO" id="GO:0005525">
    <property type="term" value="F:GTP binding"/>
    <property type="evidence" value="ECO:0007669"/>
    <property type="project" value="InterPro"/>
</dbReference>
<dbReference type="InterPro" id="IPR052807">
    <property type="entry name" value="Mito_transl_resp_regulator"/>
</dbReference>
<dbReference type="SUPFAM" id="SSF52540">
    <property type="entry name" value="P-loop containing nucleoside triphosphate hydrolases"/>
    <property type="match status" value="1"/>
</dbReference>
<dbReference type="PANTHER" id="PTHR46406:SF1">
    <property type="entry name" value="NITRIC OXIDE-ASSOCIATED PROTEIN 1"/>
    <property type="match status" value="1"/>
</dbReference>
<dbReference type="OrthoDB" id="1696305at2759"/>
<name>A0A815KA07_ADIRI</name>
<proteinExistence type="predicted"/>
<organism evidence="2 3">
    <name type="scientific">Adineta ricciae</name>
    <name type="common">Rotifer</name>
    <dbReference type="NCBI Taxonomy" id="249248"/>
    <lineage>
        <taxon>Eukaryota</taxon>
        <taxon>Metazoa</taxon>
        <taxon>Spiralia</taxon>
        <taxon>Gnathifera</taxon>
        <taxon>Rotifera</taxon>
        <taxon>Eurotatoria</taxon>
        <taxon>Bdelloidea</taxon>
        <taxon>Adinetida</taxon>
        <taxon>Adinetidae</taxon>
        <taxon>Adineta</taxon>
    </lineage>
</organism>
<sequence length="761" mass="86922">MYVAPSRSIRLTLPKSMFNYRRISFVQRSISSGFNARRFRSARRTAVQSSVSDGKHIITETKPVSLDHLSPVVRQILSKDPSYAVRFGGQLSDNQKYLVRQHSRTTGRAESLFSQIEKDDLMLSINEDEKDLPHPPVVAFPSVENQFEMDLGTEDKTVPSHETARCFGCGAQLQCSDRTKAGFMPVEIFKHHLSSNLQKRTSQCQRCFLYKYTNEISHCEVDEQVYRDILTEIKRKRALIILIVDLLDIPNSISQSWAHLVDQTSERTKSSSNIVFVLGNKVDLLPKDSESYLSDVRKCLETECTKRGLGKHLVKYYGLISARTGYGVEELISKVFRYWSQHGGVYLLGGTNTGKSSLFNSLIDSDLCHIHALDCVQRATISNLPGTTMNVLRFPIQLRTGKNQFMRAERLKEREENERMLDDTKTESIENETTVVGNIESTVKWRRRFESEMNLPKSGASYTYSSGRDSFDEDRSFLSREHNYINYRQKKMRAFTPESYKNEKWLYDTPGVILSEQISNKCSSREELAFFDHQSTVIRPVNILLNVGQTILIGGIARIDVKHISENARASLSLMTTSRLPINVIETKDAEHFYEKALENNQLGVPQNRINGRLQDPPQLRGPTIEILGIGEEEAAGDIVLSSAGKYSFINIATRPSETMQYLGWASVQCSRGQYVIFDVMTPDGLGIHLRQPAILRNLFHLRGSHIEQTPFFSKHSYVEDQNECDADDDDRKQSNELEMIINEKLWKGEQTKHRRRAKRT</sequence>
<evidence type="ECO:0000313" key="3">
    <source>
        <dbReference type="Proteomes" id="UP000663852"/>
    </source>
</evidence>
<dbReference type="CDD" id="cd01855">
    <property type="entry name" value="YqeH"/>
    <property type="match status" value="1"/>
</dbReference>
<dbReference type="Proteomes" id="UP000663852">
    <property type="component" value="Unassembled WGS sequence"/>
</dbReference>
<dbReference type="AlphaFoldDB" id="A0A815KA07"/>
<gene>
    <name evidence="2" type="ORF">EDS130_LOCUS35426</name>
</gene>
<dbReference type="InterPro" id="IPR027417">
    <property type="entry name" value="P-loop_NTPase"/>
</dbReference>
<protein>
    <recommendedName>
        <fullName evidence="1">G domain-containing protein</fullName>
    </recommendedName>
</protein>
<dbReference type="InterPro" id="IPR006073">
    <property type="entry name" value="GTP-bd"/>
</dbReference>
<comment type="caution">
    <text evidence="2">The sequence shown here is derived from an EMBL/GenBank/DDBJ whole genome shotgun (WGS) entry which is preliminary data.</text>
</comment>
<evidence type="ECO:0000313" key="2">
    <source>
        <dbReference type="EMBL" id="CAF1390236.1"/>
    </source>
</evidence>
<dbReference type="PANTHER" id="PTHR46406">
    <property type="entry name" value="NITRIC OXIDE-ASSOCIATED PROTEIN 1"/>
    <property type="match status" value="1"/>
</dbReference>
<accession>A0A815KA07</accession>